<organism evidence="1 2">
    <name type="scientific">Rhizophagus clarus</name>
    <dbReference type="NCBI Taxonomy" id="94130"/>
    <lineage>
        <taxon>Eukaryota</taxon>
        <taxon>Fungi</taxon>
        <taxon>Fungi incertae sedis</taxon>
        <taxon>Mucoromycota</taxon>
        <taxon>Glomeromycotina</taxon>
        <taxon>Glomeromycetes</taxon>
        <taxon>Glomerales</taxon>
        <taxon>Glomeraceae</taxon>
        <taxon>Rhizophagus</taxon>
    </lineage>
</organism>
<protein>
    <submittedName>
        <fullName evidence="1">Uncharacterized protein</fullName>
    </submittedName>
</protein>
<comment type="caution">
    <text evidence="1">The sequence shown here is derived from an EMBL/GenBank/DDBJ whole genome shotgun (WGS) entry which is preliminary data.</text>
</comment>
<evidence type="ECO:0000313" key="1">
    <source>
        <dbReference type="EMBL" id="GES72727.1"/>
    </source>
</evidence>
<dbReference type="EMBL" id="BLAL01000004">
    <property type="protein sequence ID" value="GES72727.1"/>
    <property type="molecule type" value="Genomic_DNA"/>
</dbReference>
<proteinExistence type="predicted"/>
<sequence>MRRRNHSATNNYPSFFFLKYIAFACKSFLENYYLTPFKSGFFFLRHMMFAHNGKEMELPHYSFQTWLLFSKHMIFAYKSFLHYAFNRELSESNCIPSNELCNLYMMFAYNGKEMELPPYSFQTWLLFSKYMIFAYKRFFYYAFSREVAE</sequence>
<dbReference type="AlphaFoldDB" id="A0A8H3QBE3"/>
<evidence type="ECO:0000313" key="2">
    <source>
        <dbReference type="Proteomes" id="UP000615446"/>
    </source>
</evidence>
<gene>
    <name evidence="1" type="ORF">RCL2_000028100</name>
</gene>
<dbReference type="Proteomes" id="UP000615446">
    <property type="component" value="Unassembled WGS sequence"/>
</dbReference>
<reference evidence="1" key="1">
    <citation type="submission" date="2019-10" db="EMBL/GenBank/DDBJ databases">
        <title>Conservation and host-specific expression of non-tandemly repeated heterogenous ribosome RNA gene in arbuscular mycorrhizal fungi.</title>
        <authorList>
            <person name="Maeda T."/>
            <person name="Kobayashi Y."/>
            <person name="Nakagawa T."/>
            <person name="Ezawa T."/>
            <person name="Yamaguchi K."/>
            <person name="Bino T."/>
            <person name="Nishimoto Y."/>
            <person name="Shigenobu S."/>
            <person name="Kawaguchi M."/>
        </authorList>
    </citation>
    <scope>NUCLEOTIDE SEQUENCE</scope>
    <source>
        <strain evidence="1">HR1</strain>
    </source>
</reference>
<accession>A0A8H3QBE3</accession>
<name>A0A8H3QBE3_9GLOM</name>